<evidence type="ECO:0000256" key="1">
    <source>
        <dbReference type="ARBA" id="ARBA00004613"/>
    </source>
</evidence>
<evidence type="ECO:0000256" key="3">
    <source>
        <dbReference type="ARBA" id="ARBA00022525"/>
    </source>
</evidence>
<feature type="signal peptide" evidence="5">
    <location>
        <begin position="1"/>
        <end position="24"/>
    </location>
</feature>
<evidence type="ECO:0000259" key="6">
    <source>
        <dbReference type="Pfam" id="PF00151"/>
    </source>
</evidence>
<reference evidence="7 8" key="1">
    <citation type="submission" date="2015-12" db="EMBL/GenBank/DDBJ databases">
        <title>The genome of Folsomia candida.</title>
        <authorList>
            <person name="Faddeeva A."/>
            <person name="Derks M.F."/>
            <person name="Anvar Y."/>
            <person name="Smit S."/>
            <person name="Van Straalen N."/>
            <person name="Roelofs D."/>
        </authorList>
    </citation>
    <scope>NUCLEOTIDE SEQUENCE [LARGE SCALE GENOMIC DNA]</scope>
    <source>
        <strain evidence="7 8">VU population</strain>
        <tissue evidence="7">Whole body</tissue>
    </source>
</reference>
<name>A0A226EWX0_FOLCA</name>
<dbReference type="GO" id="GO:0005615">
    <property type="term" value="C:extracellular space"/>
    <property type="evidence" value="ECO:0007669"/>
    <property type="project" value="TreeGrafter"/>
</dbReference>
<proteinExistence type="inferred from homology"/>
<dbReference type="Pfam" id="PF00151">
    <property type="entry name" value="Lipase"/>
    <property type="match status" value="1"/>
</dbReference>
<keyword evidence="8" id="KW-1185">Reference proteome</keyword>
<dbReference type="EMBL" id="LNIX01000001">
    <property type="protein sequence ID" value="OXA61564.1"/>
    <property type="molecule type" value="Genomic_DNA"/>
</dbReference>
<evidence type="ECO:0000313" key="8">
    <source>
        <dbReference type="Proteomes" id="UP000198287"/>
    </source>
</evidence>
<dbReference type="InterPro" id="IPR029058">
    <property type="entry name" value="AB_hydrolase_fold"/>
</dbReference>
<protein>
    <submittedName>
        <fullName evidence="7">Pancreatic triacylglycerol lipase</fullName>
    </submittedName>
</protein>
<evidence type="ECO:0000256" key="2">
    <source>
        <dbReference type="ARBA" id="ARBA00010701"/>
    </source>
</evidence>
<evidence type="ECO:0000256" key="5">
    <source>
        <dbReference type="SAM" id="SignalP"/>
    </source>
</evidence>
<evidence type="ECO:0000256" key="4">
    <source>
        <dbReference type="RuleBase" id="RU004262"/>
    </source>
</evidence>
<sequence length="332" mass="36409">MPPRNHLLSKFLVLLSISHQMVDSFLVSANPEDIKFFLFPRAGNKTEIVCNNSTTLKNSSYLWGHPTVIIVHGYTDSNDDPLLTAMKDAYLATRPYINVIMVDWSKLSTPPIIPTPLTTLPGYVEVVLKIVDIVGERIACFIIWLNNEMVLEFNDVHIIGHSIGAHVAGETGKRVQYLMDGEKIGRLTGLDPAGPLFFPSAHGKSLARGDGHFVDVIHTNIGILGGKWAIGDADFIVNGGTFQPKCEIGDVIFLPIGFPGACSHMFANRIYTATLYKNFMACSCQVIGNLLKDRYCDPRCNNPVLVGADVSPWARGVFHIAGVQNPPLPQVL</sequence>
<keyword evidence="5" id="KW-0732">Signal</keyword>
<dbReference type="GO" id="GO:0016298">
    <property type="term" value="F:lipase activity"/>
    <property type="evidence" value="ECO:0007669"/>
    <property type="project" value="InterPro"/>
</dbReference>
<dbReference type="SUPFAM" id="SSF53474">
    <property type="entry name" value="alpha/beta-Hydrolases"/>
    <property type="match status" value="1"/>
</dbReference>
<dbReference type="GO" id="GO:0016042">
    <property type="term" value="P:lipid catabolic process"/>
    <property type="evidence" value="ECO:0007669"/>
    <property type="project" value="TreeGrafter"/>
</dbReference>
<dbReference type="GO" id="GO:0017171">
    <property type="term" value="F:serine hydrolase activity"/>
    <property type="evidence" value="ECO:0007669"/>
    <property type="project" value="TreeGrafter"/>
</dbReference>
<evidence type="ECO:0000313" key="7">
    <source>
        <dbReference type="EMBL" id="OXA61564.1"/>
    </source>
</evidence>
<dbReference type="OrthoDB" id="199913at2759"/>
<dbReference type="OMA" id="DNARTIW"/>
<organism evidence="7 8">
    <name type="scientific">Folsomia candida</name>
    <name type="common">Springtail</name>
    <dbReference type="NCBI Taxonomy" id="158441"/>
    <lineage>
        <taxon>Eukaryota</taxon>
        <taxon>Metazoa</taxon>
        <taxon>Ecdysozoa</taxon>
        <taxon>Arthropoda</taxon>
        <taxon>Hexapoda</taxon>
        <taxon>Collembola</taxon>
        <taxon>Entomobryomorpha</taxon>
        <taxon>Isotomoidea</taxon>
        <taxon>Isotomidae</taxon>
        <taxon>Proisotominae</taxon>
        <taxon>Folsomia</taxon>
    </lineage>
</organism>
<dbReference type="PANTHER" id="PTHR11610:SF173">
    <property type="entry name" value="LIPASE DOMAIN-CONTAINING PROTEIN-RELATED"/>
    <property type="match status" value="1"/>
</dbReference>
<gene>
    <name evidence="7" type="ORF">Fcan01_00910</name>
</gene>
<dbReference type="Proteomes" id="UP000198287">
    <property type="component" value="Unassembled WGS sequence"/>
</dbReference>
<feature type="domain" description="Lipase" evidence="6">
    <location>
        <begin position="30"/>
        <end position="285"/>
    </location>
</feature>
<accession>A0A226EWX0</accession>
<feature type="chain" id="PRO_5013030993" evidence="5">
    <location>
        <begin position="25"/>
        <end position="332"/>
    </location>
</feature>
<keyword evidence="3" id="KW-0964">Secreted</keyword>
<comment type="caution">
    <text evidence="7">The sequence shown here is derived from an EMBL/GenBank/DDBJ whole genome shotgun (WGS) entry which is preliminary data.</text>
</comment>
<dbReference type="AlphaFoldDB" id="A0A226EWX0"/>
<dbReference type="InterPro" id="IPR000734">
    <property type="entry name" value="TAG_lipase"/>
</dbReference>
<dbReference type="PANTHER" id="PTHR11610">
    <property type="entry name" value="LIPASE"/>
    <property type="match status" value="1"/>
</dbReference>
<dbReference type="Gene3D" id="3.40.50.1820">
    <property type="entry name" value="alpha/beta hydrolase"/>
    <property type="match status" value="1"/>
</dbReference>
<comment type="similarity">
    <text evidence="2 4">Belongs to the AB hydrolase superfamily. Lipase family.</text>
</comment>
<comment type="subcellular location">
    <subcellularLocation>
        <location evidence="1">Secreted</location>
    </subcellularLocation>
</comment>
<dbReference type="InterPro" id="IPR013818">
    <property type="entry name" value="Lipase"/>
</dbReference>